<feature type="domain" description="TNase-like" evidence="16">
    <location>
        <begin position="60"/>
        <end position="218"/>
    </location>
</feature>
<dbReference type="EMBL" id="CANTUO010000001">
    <property type="protein sequence ID" value="CAI5757007.1"/>
    <property type="molecule type" value="Genomic_DNA"/>
</dbReference>
<evidence type="ECO:0000256" key="9">
    <source>
        <dbReference type="ARBA" id="ARBA00022759"/>
    </source>
</evidence>
<dbReference type="PANTHER" id="PTHR12302:SF3">
    <property type="entry name" value="SERINE_THREONINE-PROTEIN KINASE 31"/>
    <property type="match status" value="1"/>
</dbReference>
<evidence type="ECO:0000256" key="11">
    <source>
        <dbReference type="ARBA" id="ARBA00022837"/>
    </source>
</evidence>
<comment type="caution">
    <text evidence="17">The sequence shown here is derived from an EMBL/GenBank/DDBJ whole genome shotgun (WGS) entry which is preliminary data.</text>
</comment>
<evidence type="ECO:0000256" key="12">
    <source>
        <dbReference type="ARBA" id="ARBA00022989"/>
    </source>
</evidence>
<evidence type="ECO:0000313" key="18">
    <source>
        <dbReference type="Proteomes" id="UP001152885"/>
    </source>
</evidence>
<dbReference type="PANTHER" id="PTHR12302">
    <property type="entry name" value="EBNA2 BINDING PROTEIN P100"/>
    <property type="match status" value="1"/>
</dbReference>
<keyword evidence="6 15" id="KW-0812">Transmembrane</keyword>
<dbReference type="SMART" id="SM00318">
    <property type="entry name" value="SNc"/>
    <property type="match status" value="1"/>
</dbReference>
<reference evidence="17" key="1">
    <citation type="submission" date="2022-12" db="EMBL/GenBank/DDBJ databases">
        <authorList>
            <person name="Brejova B."/>
        </authorList>
    </citation>
    <scope>NUCLEOTIDE SEQUENCE</scope>
</reference>
<dbReference type="GO" id="GO:0046872">
    <property type="term" value="F:metal ion binding"/>
    <property type="evidence" value="ECO:0007669"/>
    <property type="project" value="UniProtKB-KW"/>
</dbReference>
<evidence type="ECO:0000256" key="13">
    <source>
        <dbReference type="ARBA" id="ARBA00023128"/>
    </source>
</evidence>
<keyword evidence="13" id="KW-0496">Mitochondrion</keyword>
<evidence type="ECO:0000256" key="8">
    <source>
        <dbReference type="ARBA" id="ARBA00022723"/>
    </source>
</evidence>
<dbReference type="GO" id="GO:0016787">
    <property type="term" value="F:hydrolase activity"/>
    <property type="evidence" value="ECO:0007669"/>
    <property type="project" value="UniProtKB-KW"/>
</dbReference>
<evidence type="ECO:0000256" key="1">
    <source>
        <dbReference type="ARBA" id="ARBA00004167"/>
    </source>
</evidence>
<proteinExistence type="inferred from homology"/>
<dbReference type="InterPro" id="IPR035437">
    <property type="entry name" value="SNase_OB-fold_sf"/>
</dbReference>
<sequence>MPPLPSTSIGSDISIFHPKVLLLSASITTTIIFSIKFYRQYLKRIRTYLDITPRILDNNQKLYGYVTRVGDGDNFRFYHTPGGWLSGWGWLRKIPTASSILKDDTLMIRLCGIDAPERAHFGRPSQPYSEEALNWLKSYVENKFVTITPYSIDQYKRIVARAQVWKWSGKKDVSAEMLKQGLAVVYEGKIGAEFGDNEAWYKRIESRSKWLKKGIWSQKKLVTPGEFKKKHNNNG</sequence>
<evidence type="ECO:0000256" key="10">
    <source>
        <dbReference type="ARBA" id="ARBA00022801"/>
    </source>
</evidence>
<dbReference type="PROSITE" id="PS50830">
    <property type="entry name" value="TNASE_3"/>
    <property type="match status" value="1"/>
</dbReference>
<evidence type="ECO:0000259" key="16">
    <source>
        <dbReference type="PROSITE" id="PS50830"/>
    </source>
</evidence>
<dbReference type="AlphaFoldDB" id="A0A9W4TV98"/>
<keyword evidence="7" id="KW-0540">Nuclease</keyword>
<protein>
    <recommendedName>
        <fullName evidence="4">Probable endonuclease LCL3</fullName>
    </recommendedName>
    <alternativeName>
        <fullName evidence="5">Probable endonuclease lcl3</fullName>
    </alternativeName>
</protein>
<dbReference type="Proteomes" id="UP001152885">
    <property type="component" value="Unassembled WGS sequence"/>
</dbReference>
<keyword evidence="12 15" id="KW-1133">Transmembrane helix</keyword>
<feature type="transmembrane region" description="Helical" evidence="15">
    <location>
        <begin position="20"/>
        <end position="38"/>
    </location>
</feature>
<evidence type="ECO:0000256" key="15">
    <source>
        <dbReference type="SAM" id="Phobius"/>
    </source>
</evidence>
<name>A0A9W4TV98_9ASCO</name>
<keyword evidence="14 15" id="KW-0472">Membrane</keyword>
<dbReference type="OrthoDB" id="430293at2759"/>
<comment type="subcellular location">
    <subcellularLocation>
        <location evidence="1">Membrane</location>
        <topology evidence="1">Single-pass membrane protein</topology>
    </subcellularLocation>
    <subcellularLocation>
        <location evidence="2">Mitochondrion</location>
    </subcellularLocation>
</comment>
<evidence type="ECO:0000256" key="14">
    <source>
        <dbReference type="ARBA" id="ARBA00023136"/>
    </source>
</evidence>
<evidence type="ECO:0000313" key="17">
    <source>
        <dbReference type="EMBL" id="CAI5757007.1"/>
    </source>
</evidence>
<evidence type="ECO:0000256" key="6">
    <source>
        <dbReference type="ARBA" id="ARBA00022692"/>
    </source>
</evidence>
<comment type="similarity">
    <text evidence="3">Belongs to the LCL3 family.</text>
</comment>
<keyword evidence="8" id="KW-0479">Metal-binding</keyword>
<evidence type="ECO:0000256" key="5">
    <source>
        <dbReference type="ARBA" id="ARBA00014651"/>
    </source>
</evidence>
<accession>A0A9W4TV98</accession>
<dbReference type="FunFam" id="2.40.50.90:FF:000035">
    <property type="entry name" value="Probable endonuclease LCL3"/>
    <property type="match status" value="1"/>
</dbReference>
<dbReference type="GO" id="GO:0016020">
    <property type="term" value="C:membrane"/>
    <property type="evidence" value="ECO:0007669"/>
    <property type="project" value="UniProtKB-SubCell"/>
</dbReference>
<dbReference type="GO" id="GO:0005739">
    <property type="term" value="C:mitochondrion"/>
    <property type="evidence" value="ECO:0007669"/>
    <property type="project" value="UniProtKB-SubCell"/>
</dbReference>
<evidence type="ECO:0000256" key="2">
    <source>
        <dbReference type="ARBA" id="ARBA00004173"/>
    </source>
</evidence>
<gene>
    <name evidence="17" type="ORF">CANVERA_P1524</name>
</gene>
<organism evidence="17 18">
    <name type="scientific">Candida verbasci</name>
    <dbReference type="NCBI Taxonomy" id="1227364"/>
    <lineage>
        <taxon>Eukaryota</taxon>
        <taxon>Fungi</taxon>
        <taxon>Dikarya</taxon>
        <taxon>Ascomycota</taxon>
        <taxon>Saccharomycotina</taxon>
        <taxon>Pichiomycetes</taxon>
        <taxon>Debaryomycetaceae</taxon>
        <taxon>Candida/Lodderomyces clade</taxon>
        <taxon>Candida</taxon>
    </lineage>
</organism>
<dbReference type="GO" id="GO:0004519">
    <property type="term" value="F:endonuclease activity"/>
    <property type="evidence" value="ECO:0007669"/>
    <property type="project" value="UniProtKB-KW"/>
</dbReference>
<dbReference type="InterPro" id="IPR016071">
    <property type="entry name" value="Staphylococal_nuclease_OB-fold"/>
</dbReference>
<keyword evidence="9" id="KW-0255">Endonuclease</keyword>
<dbReference type="SUPFAM" id="SSF50199">
    <property type="entry name" value="Staphylococcal nuclease"/>
    <property type="match status" value="1"/>
</dbReference>
<keyword evidence="10" id="KW-0378">Hydrolase</keyword>
<dbReference type="Gene3D" id="2.40.50.90">
    <property type="match status" value="1"/>
</dbReference>
<evidence type="ECO:0000256" key="7">
    <source>
        <dbReference type="ARBA" id="ARBA00022722"/>
    </source>
</evidence>
<dbReference type="Pfam" id="PF00565">
    <property type="entry name" value="SNase"/>
    <property type="match status" value="1"/>
</dbReference>
<keyword evidence="18" id="KW-1185">Reference proteome</keyword>
<evidence type="ECO:0000256" key="4">
    <source>
        <dbReference type="ARBA" id="ARBA00013404"/>
    </source>
</evidence>
<keyword evidence="11" id="KW-0106">Calcium</keyword>
<evidence type="ECO:0000256" key="3">
    <source>
        <dbReference type="ARBA" id="ARBA00005435"/>
    </source>
</evidence>